<protein>
    <submittedName>
        <fullName evidence="10">Transmembrane protease serine 9</fullName>
    </submittedName>
</protein>
<dbReference type="InterPro" id="IPR043504">
    <property type="entry name" value="Peptidase_S1_PA_chymotrypsin"/>
</dbReference>
<dbReference type="PROSITE" id="PS00135">
    <property type="entry name" value="TRYPSIN_SER"/>
    <property type="match status" value="1"/>
</dbReference>
<dbReference type="InterPro" id="IPR009003">
    <property type="entry name" value="Peptidase_S1_PA"/>
</dbReference>
<keyword evidence="1 7" id="KW-0645">Protease</keyword>
<dbReference type="PANTHER" id="PTHR24253:SF144">
    <property type="entry name" value="CHYMOTRYPSIN-LIKE PROTEASE CTRL-1-RELATED"/>
    <property type="match status" value="1"/>
</dbReference>
<dbReference type="InterPro" id="IPR001314">
    <property type="entry name" value="Peptidase_S1A"/>
</dbReference>
<feature type="domain" description="Peptidase S1" evidence="9">
    <location>
        <begin position="1"/>
        <end position="196"/>
    </location>
</feature>
<dbReference type="Proteomes" id="UP000314294">
    <property type="component" value="Unassembled WGS sequence"/>
</dbReference>
<dbReference type="PROSITE" id="PS50240">
    <property type="entry name" value="TRYPSIN_DOM"/>
    <property type="match status" value="2"/>
</dbReference>
<keyword evidence="5" id="KW-1015">Disulfide bond</keyword>
<keyword evidence="11" id="KW-1185">Reference proteome</keyword>
<evidence type="ECO:0000256" key="2">
    <source>
        <dbReference type="ARBA" id="ARBA00022729"/>
    </source>
</evidence>
<dbReference type="PANTHER" id="PTHR24253">
    <property type="entry name" value="TRANSMEMBRANE PROTEASE SERINE"/>
    <property type="match status" value="1"/>
</dbReference>
<evidence type="ECO:0000256" key="5">
    <source>
        <dbReference type="ARBA" id="ARBA00023157"/>
    </source>
</evidence>
<dbReference type="SMART" id="SM00020">
    <property type="entry name" value="Tryp_SPc"/>
    <property type="match status" value="2"/>
</dbReference>
<evidence type="ECO:0000256" key="8">
    <source>
        <dbReference type="SAM" id="MobiDB-lite"/>
    </source>
</evidence>
<evidence type="ECO:0000256" key="6">
    <source>
        <dbReference type="ARBA" id="ARBA00023180"/>
    </source>
</evidence>
<dbReference type="GO" id="GO:0004252">
    <property type="term" value="F:serine-type endopeptidase activity"/>
    <property type="evidence" value="ECO:0007669"/>
    <property type="project" value="InterPro"/>
</dbReference>
<proteinExistence type="predicted"/>
<dbReference type="InterPro" id="IPR033116">
    <property type="entry name" value="TRYPSIN_SER"/>
</dbReference>
<dbReference type="Pfam" id="PF00089">
    <property type="entry name" value="Trypsin"/>
    <property type="match status" value="2"/>
</dbReference>
<evidence type="ECO:0000256" key="1">
    <source>
        <dbReference type="ARBA" id="ARBA00022670"/>
    </source>
</evidence>
<dbReference type="FunFam" id="2.40.10.10:FF:000182">
    <property type="entry name" value="Zgc:163079"/>
    <property type="match status" value="1"/>
</dbReference>
<evidence type="ECO:0000313" key="11">
    <source>
        <dbReference type="Proteomes" id="UP000314294"/>
    </source>
</evidence>
<dbReference type="Gene3D" id="2.40.10.10">
    <property type="entry name" value="Trypsin-like serine proteases"/>
    <property type="match status" value="2"/>
</dbReference>
<feature type="domain" description="Peptidase S1" evidence="9">
    <location>
        <begin position="227"/>
        <end position="455"/>
    </location>
</feature>
<evidence type="ECO:0000256" key="7">
    <source>
        <dbReference type="RuleBase" id="RU363034"/>
    </source>
</evidence>
<accession>A0A4Z2FZT2</accession>
<evidence type="ECO:0000313" key="10">
    <source>
        <dbReference type="EMBL" id="TNN46400.1"/>
    </source>
</evidence>
<dbReference type="SUPFAM" id="SSF50494">
    <property type="entry name" value="Trypsin-like serine proteases"/>
    <property type="match status" value="2"/>
</dbReference>
<comment type="caution">
    <text evidence="10">The sequence shown here is derived from an EMBL/GenBank/DDBJ whole genome shotgun (WGS) entry which is preliminary data.</text>
</comment>
<dbReference type="CDD" id="cd00190">
    <property type="entry name" value="Tryp_SPc"/>
    <property type="match status" value="2"/>
</dbReference>
<dbReference type="InterPro" id="IPR018114">
    <property type="entry name" value="TRYPSIN_HIS"/>
</dbReference>
<keyword evidence="2" id="KW-0732">Signal</keyword>
<feature type="region of interest" description="Disordered" evidence="8">
    <location>
        <begin position="480"/>
        <end position="581"/>
    </location>
</feature>
<keyword evidence="6" id="KW-0325">Glycoprotein</keyword>
<name>A0A4Z2FZT2_9TELE</name>
<evidence type="ECO:0000256" key="3">
    <source>
        <dbReference type="ARBA" id="ARBA00022801"/>
    </source>
</evidence>
<dbReference type="EMBL" id="SRLO01000790">
    <property type="protein sequence ID" value="TNN46400.1"/>
    <property type="molecule type" value="Genomic_DNA"/>
</dbReference>
<dbReference type="AlphaFoldDB" id="A0A4Z2FZT2"/>
<dbReference type="FunFam" id="2.40.10.10:FF:000024">
    <property type="entry name" value="Serine protease 53"/>
    <property type="match status" value="1"/>
</dbReference>
<evidence type="ECO:0000256" key="4">
    <source>
        <dbReference type="ARBA" id="ARBA00022825"/>
    </source>
</evidence>
<keyword evidence="4 7" id="KW-0720">Serine protease</keyword>
<keyword evidence="10" id="KW-0812">Transmembrane</keyword>
<dbReference type="InterPro" id="IPR001254">
    <property type="entry name" value="Trypsin_dom"/>
</dbReference>
<gene>
    <name evidence="10" type="primary">Tmprss9_1</name>
    <name evidence="10" type="ORF">EYF80_043399</name>
</gene>
<dbReference type="GO" id="GO:0006508">
    <property type="term" value="P:proteolysis"/>
    <property type="evidence" value="ECO:0007669"/>
    <property type="project" value="UniProtKB-KW"/>
</dbReference>
<dbReference type="OrthoDB" id="10002959at2759"/>
<sequence>MYSFSSLASNSELLTTTVYLGRLTQSGPNVNEEARALEEIKCHPSYDAQTMENDICLLKLKAPVEFTDFIQPVCLASEGSTFHSGVTSWVIGFGLTHPNAFTGSDVLQEVNVPIVGNKECGCAYDGITPNMICAGLREGGKDACQGDSGGPLLTKKDSAWVQIGVVSFGEGCAKPKTPGVYTRVSEYEDWVAGITGTKAPGFVTHTSPGVDSSDIPSCGQAPRITRIVGGEDASPGSWPWSVTLNLHAAGPLCGGSLINSQWVLTAAHCLSRKELLTTTVHLGRLSQSDPNVFQKLEDIIWHPSYNFLTFENDICLLKLSAPVEFTDFIQPVCLASEGSTFHSGVPSWVTGLGLTHPDASSRADILQEVMVPIVGNKECGCTLNRITENIICAGFREGGKDACQGDSGGPLVTKNGFTWIQSGVVSVGYGCARPMTPGIYTRVSQYQDWITNITDSNAPGFVTYTSSGVDSDLNYTCPTTTPTTTMTPTNTTTPSTTMTPTATATPSTTMTPTNTTTPSTTMTPTNTTTPSTTMTPTATATPTTTMTSTTTATPTTTMTPTATATPTTTMTSTTTATPTTTMTPTANTTVISPIYKDVASIFDGGEQLSSHLTSLCLLVMFLFVLVVEP</sequence>
<reference evidence="10 11" key="1">
    <citation type="submission" date="2019-03" db="EMBL/GenBank/DDBJ databases">
        <title>First draft genome of Liparis tanakae, snailfish: a comprehensive survey of snailfish specific genes.</title>
        <authorList>
            <person name="Kim W."/>
            <person name="Song I."/>
            <person name="Jeong J.-H."/>
            <person name="Kim D."/>
            <person name="Kim S."/>
            <person name="Ryu S."/>
            <person name="Song J.Y."/>
            <person name="Lee S.K."/>
        </authorList>
    </citation>
    <scope>NUCLEOTIDE SEQUENCE [LARGE SCALE GENOMIC DNA]</scope>
    <source>
        <tissue evidence="10">Muscle</tissue>
    </source>
</reference>
<organism evidence="10 11">
    <name type="scientific">Liparis tanakae</name>
    <name type="common">Tanaka's snailfish</name>
    <dbReference type="NCBI Taxonomy" id="230148"/>
    <lineage>
        <taxon>Eukaryota</taxon>
        <taxon>Metazoa</taxon>
        <taxon>Chordata</taxon>
        <taxon>Craniata</taxon>
        <taxon>Vertebrata</taxon>
        <taxon>Euteleostomi</taxon>
        <taxon>Actinopterygii</taxon>
        <taxon>Neopterygii</taxon>
        <taxon>Teleostei</taxon>
        <taxon>Neoteleostei</taxon>
        <taxon>Acanthomorphata</taxon>
        <taxon>Eupercaria</taxon>
        <taxon>Perciformes</taxon>
        <taxon>Cottioidei</taxon>
        <taxon>Cottales</taxon>
        <taxon>Liparidae</taxon>
        <taxon>Liparis</taxon>
    </lineage>
</organism>
<evidence type="ECO:0000259" key="9">
    <source>
        <dbReference type="PROSITE" id="PS50240"/>
    </source>
</evidence>
<dbReference type="PRINTS" id="PR00722">
    <property type="entry name" value="CHYMOTRYPSIN"/>
</dbReference>
<keyword evidence="3 7" id="KW-0378">Hydrolase</keyword>
<dbReference type="PROSITE" id="PS00134">
    <property type="entry name" value="TRYPSIN_HIS"/>
    <property type="match status" value="1"/>
</dbReference>
<keyword evidence="10" id="KW-0472">Membrane</keyword>